<feature type="transmembrane region" description="Helical" evidence="3">
    <location>
        <begin position="217"/>
        <end position="239"/>
    </location>
</feature>
<gene>
    <name evidence="5" type="ORF">HII31_12917</name>
</gene>
<dbReference type="InterPro" id="IPR011701">
    <property type="entry name" value="MFS"/>
</dbReference>
<dbReference type="Proteomes" id="UP000660729">
    <property type="component" value="Unassembled WGS sequence"/>
</dbReference>
<dbReference type="GO" id="GO:0022857">
    <property type="term" value="F:transmembrane transporter activity"/>
    <property type="evidence" value="ECO:0007669"/>
    <property type="project" value="InterPro"/>
</dbReference>
<feature type="transmembrane region" description="Helical" evidence="3">
    <location>
        <begin position="419"/>
        <end position="441"/>
    </location>
</feature>
<dbReference type="Pfam" id="PF07690">
    <property type="entry name" value="MFS_1"/>
    <property type="match status" value="1"/>
</dbReference>
<comment type="subcellular location">
    <subcellularLocation>
        <location evidence="1">Membrane</location>
        <topology evidence="1">Multi-pass membrane protein</topology>
    </subcellularLocation>
</comment>
<organism evidence="5 6">
    <name type="scientific">Pseudocercospora fuligena</name>
    <dbReference type="NCBI Taxonomy" id="685502"/>
    <lineage>
        <taxon>Eukaryota</taxon>
        <taxon>Fungi</taxon>
        <taxon>Dikarya</taxon>
        <taxon>Ascomycota</taxon>
        <taxon>Pezizomycotina</taxon>
        <taxon>Dothideomycetes</taxon>
        <taxon>Dothideomycetidae</taxon>
        <taxon>Mycosphaerellales</taxon>
        <taxon>Mycosphaerellaceae</taxon>
        <taxon>Pseudocercospora</taxon>
    </lineage>
</organism>
<dbReference type="PANTHER" id="PTHR11360:SF130">
    <property type="entry name" value="MAJOR FACILITATOR SUPERFAMILY (MFS) PROFILE DOMAIN-CONTAINING PROTEIN-RELATED"/>
    <property type="match status" value="1"/>
</dbReference>
<accession>A0A8H6R4C7</accession>
<feature type="transmembrane region" description="Helical" evidence="3">
    <location>
        <begin position="98"/>
        <end position="116"/>
    </location>
</feature>
<comment type="caution">
    <text evidence="5">The sequence shown here is derived from an EMBL/GenBank/DDBJ whole genome shotgun (WGS) entry which is preliminary data.</text>
</comment>
<feature type="transmembrane region" description="Helical" evidence="3">
    <location>
        <begin position="157"/>
        <end position="179"/>
    </location>
</feature>
<dbReference type="PANTHER" id="PTHR11360">
    <property type="entry name" value="MONOCARBOXYLATE TRANSPORTER"/>
    <property type="match status" value="1"/>
</dbReference>
<feature type="transmembrane region" description="Helical" evidence="3">
    <location>
        <begin position="387"/>
        <end position="407"/>
    </location>
</feature>
<evidence type="ECO:0000256" key="3">
    <source>
        <dbReference type="SAM" id="Phobius"/>
    </source>
</evidence>
<evidence type="ECO:0000256" key="1">
    <source>
        <dbReference type="ARBA" id="ARBA00004141"/>
    </source>
</evidence>
<dbReference type="PROSITE" id="PS50850">
    <property type="entry name" value="MFS"/>
    <property type="match status" value="1"/>
</dbReference>
<feature type="transmembrane region" description="Helical" evidence="3">
    <location>
        <begin position="60"/>
        <end position="78"/>
    </location>
</feature>
<dbReference type="InterPro" id="IPR036259">
    <property type="entry name" value="MFS_trans_sf"/>
</dbReference>
<evidence type="ECO:0000259" key="4">
    <source>
        <dbReference type="PROSITE" id="PS50850"/>
    </source>
</evidence>
<evidence type="ECO:0000313" key="5">
    <source>
        <dbReference type="EMBL" id="KAF7185686.1"/>
    </source>
</evidence>
<dbReference type="InterPro" id="IPR020846">
    <property type="entry name" value="MFS_dom"/>
</dbReference>
<evidence type="ECO:0000256" key="2">
    <source>
        <dbReference type="ARBA" id="ARBA00006727"/>
    </source>
</evidence>
<keyword evidence="6" id="KW-1185">Reference proteome</keyword>
<reference evidence="5" key="1">
    <citation type="submission" date="2020-04" db="EMBL/GenBank/DDBJ databases">
        <title>Draft genome resource of the tomato pathogen Pseudocercospora fuligena.</title>
        <authorList>
            <person name="Zaccaron A."/>
        </authorList>
    </citation>
    <scope>NUCLEOTIDE SEQUENCE</scope>
    <source>
        <strain evidence="5">PF001</strain>
    </source>
</reference>
<dbReference type="InterPro" id="IPR050327">
    <property type="entry name" value="Proton-linked_MCT"/>
</dbReference>
<comment type="similarity">
    <text evidence="2">Belongs to the major facilitator superfamily. Monocarboxylate porter (TC 2.A.1.13) family.</text>
</comment>
<keyword evidence="3" id="KW-0812">Transmembrane</keyword>
<feature type="transmembrane region" description="Helical" evidence="3">
    <location>
        <begin position="186"/>
        <end position="205"/>
    </location>
</feature>
<dbReference type="Gene3D" id="1.20.1250.20">
    <property type="entry name" value="MFS general substrate transporter like domains"/>
    <property type="match status" value="2"/>
</dbReference>
<feature type="domain" description="Major facilitator superfamily (MFS) profile" evidence="4">
    <location>
        <begin position="59"/>
        <end position="452"/>
    </location>
</feature>
<proteinExistence type="inferred from homology"/>
<keyword evidence="3" id="KW-0472">Membrane</keyword>
<feature type="transmembrane region" description="Helical" evidence="3">
    <location>
        <begin position="350"/>
        <end position="375"/>
    </location>
</feature>
<keyword evidence="3" id="KW-1133">Transmembrane helix</keyword>
<protein>
    <submittedName>
        <fullName evidence="5">MFS-type transporter dbaD</fullName>
    </submittedName>
</protein>
<dbReference type="EMBL" id="JABCIY010000310">
    <property type="protein sequence ID" value="KAF7185686.1"/>
    <property type="molecule type" value="Genomic_DNA"/>
</dbReference>
<sequence>MASQDSDDVERQPLLQKTNSIQATTNLILKRTSSLLQDAPSIPRSTSIEDLPPPPDGGKAWIQVFAGFLVLLNTWGYINSYSLFSSYYTDTLGLDLTAVSWISSIQIFLVFFLGTFSGRAADAGFFRLCMISGVVLQLLGILATSFARVYWQLLLSQGIIGGIGSGLVFCPTISLIATYFSSQKTLALSTMASGTGVGGVVFPAIAQQLLPTVGFGWTVRVMGFVILITSIIAVVLLKPRLPPRSSGAMVEWEAFKEKPYTLFTIGMFLTLWALYVAFSFITRYSTSIIHTTRSTSLTIFLLLNAMGAPGRIIPGLLADRFGVLNTMIPFTFLTSVLYFVWIFISSEPQLFVFAVVFGLIDSAVQGLVLGGLSTVTPDPRKMGTRSGMILSCVSFAALTGGPIFGALVERGGEDGKGFLYANVWGGCSIFVGGCFLAAARVQGVGWGLRRKM</sequence>
<feature type="transmembrane region" description="Helical" evidence="3">
    <location>
        <begin position="260"/>
        <end position="281"/>
    </location>
</feature>
<feature type="transmembrane region" description="Helical" evidence="3">
    <location>
        <begin position="287"/>
        <end position="309"/>
    </location>
</feature>
<evidence type="ECO:0000313" key="6">
    <source>
        <dbReference type="Proteomes" id="UP000660729"/>
    </source>
</evidence>
<dbReference type="SUPFAM" id="SSF103473">
    <property type="entry name" value="MFS general substrate transporter"/>
    <property type="match status" value="1"/>
</dbReference>
<feature type="transmembrane region" description="Helical" evidence="3">
    <location>
        <begin position="128"/>
        <end position="151"/>
    </location>
</feature>
<name>A0A8H6R4C7_9PEZI</name>
<dbReference type="OrthoDB" id="6499973at2759"/>
<dbReference type="AlphaFoldDB" id="A0A8H6R4C7"/>
<feature type="transmembrane region" description="Helical" evidence="3">
    <location>
        <begin position="321"/>
        <end position="344"/>
    </location>
</feature>
<dbReference type="GO" id="GO:0016020">
    <property type="term" value="C:membrane"/>
    <property type="evidence" value="ECO:0007669"/>
    <property type="project" value="UniProtKB-SubCell"/>
</dbReference>